<accession>A0ABS8XHV2</accession>
<dbReference type="PROSITE" id="PS50887">
    <property type="entry name" value="GGDEF"/>
    <property type="match status" value="1"/>
</dbReference>
<dbReference type="Proteomes" id="UP001201463">
    <property type="component" value="Unassembled WGS sequence"/>
</dbReference>
<dbReference type="CDD" id="cd01949">
    <property type="entry name" value="GGDEF"/>
    <property type="match status" value="1"/>
</dbReference>
<dbReference type="Gene3D" id="3.30.70.270">
    <property type="match status" value="1"/>
</dbReference>
<evidence type="ECO:0000313" key="2">
    <source>
        <dbReference type="EMBL" id="MCE4540429.1"/>
    </source>
</evidence>
<gene>
    <name evidence="2" type="ORF">LXT12_24570</name>
</gene>
<dbReference type="SMART" id="SM00267">
    <property type="entry name" value="GGDEF"/>
    <property type="match status" value="1"/>
</dbReference>
<organism evidence="2 3">
    <name type="scientific">Pelomonas caseinilytica</name>
    <dbReference type="NCBI Taxonomy" id="2906763"/>
    <lineage>
        <taxon>Bacteria</taxon>
        <taxon>Pseudomonadati</taxon>
        <taxon>Pseudomonadota</taxon>
        <taxon>Betaproteobacteria</taxon>
        <taxon>Burkholderiales</taxon>
        <taxon>Sphaerotilaceae</taxon>
        <taxon>Roseateles</taxon>
    </lineage>
</organism>
<keyword evidence="3" id="KW-1185">Reference proteome</keyword>
<feature type="domain" description="GGDEF" evidence="1">
    <location>
        <begin position="123"/>
        <end position="252"/>
    </location>
</feature>
<dbReference type="Gene3D" id="3.30.450.20">
    <property type="entry name" value="PAS domain"/>
    <property type="match status" value="1"/>
</dbReference>
<protein>
    <submittedName>
        <fullName evidence="2">GGDEF domain-containing protein</fullName>
    </submittedName>
</protein>
<sequence length="252" mass="27853">MEYAGTTLKDLLGPLYEKNLPYIEAAYRGERQVFERAIPRPDGSGLRHSLATYIPRVVNGQVQGIFVHVADVELIKRLETALKAAKEEAERLATHDYLTGLPNRLLLQDRIDEALARAMRTGERVYLLGIDVDNFKTINDTYGHPAGDQFLVEIAQRLKSCVRDYDTVARVGGDEFLVLAAGLPDGIDDLATRMLHSARQPFHVGAAVLTPSLSIGAARFPSNGTTREAIIHACDRALYAAKRLGRDRFVLA</sequence>
<dbReference type="InterPro" id="IPR000160">
    <property type="entry name" value="GGDEF_dom"/>
</dbReference>
<dbReference type="PANTHER" id="PTHR46663">
    <property type="entry name" value="DIGUANYLATE CYCLASE DGCT-RELATED"/>
    <property type="match status" value="1"/>
</dbReference>
<dbReference type="InterPro" id="IPR052163">
    <property type="entry name" value="DGC-Regulatory_Protein"/>
</dbReference>
<name>A0ABS8XHV2_9BURK</name>
<dbReference type="SUPFAM" id="SSF55073">
    <property type="entry name" value="Nucleotide cyclase"/>
    <property type="match status" value="1"/>
</dbReference>
<dbReference type="EMBL" id="JAJTWT010000016">
    <property type="protein sequence ID" value="MCE4540429.1"/>
    <property type="molecule type" value="Genomic_DNA"/>
</dbReference>
<proteinExistence type="predicted"/>
<reference evidence="2 3" key="1">
    <citation type="submission" date="2021-12" db="EMBL/GenBank/DDBJ databases">
        <title>Genome seq of p7.</title>
        <authorList>
            <person name="Seo T."/>
        </authorList>
    </citation>
    <scope>NUCLEOTIDE SEQUENCE [LARGE SCALE GENOMIC DNA]</scope>
    <source>
        <strain evidence="2 3">P7</strain>
    </source>
</reference>
<dbReference type="RefSeq" id="WP_233394940.1">
    <property type="nucleotide sequence ID" value="NZ_JAJTWT010000016.1"/>
</dbReference>
<dbReference type="InterPro" id="IPR043128">
    <property type="entry name" value="Rev_trsase/Diguanyl_cyclase"/>
</dbReference>
<dbReference type="InterPro" id="IPR029787">
    <property type="entry name" value="Nucleotide_cyclase"/>
</dbReference>
<evidence type="ECO:0000259" key="1">
    <source>
        <dbReference type="PROSITE" id="PS50887"/>
    </source>
</evidence>
<comment type="caution">
    <text evidence="2">The sequence shown here is derived from an EMBL/GenBank/DDBJ whole genome shotgun (WGS) entry which is preliminary data.</text>
</comment>
<dbReference type="PANTHER" id="PTHR46663:SF3">
    <property type="entry name" value="SLL0267 PROTEIN"/>
    <property type="match status" value="1"/>
</dbReference>
<dbReference type="NCBIfam" id="TIGR00254">
    <property type="entry name" value="GGDEF"/>
    <property type="match status" value="1"/>
</dbReference>
<dbReference type="Pfam" id="PF00990">
    <property type="entry name" value="GGDEF"/>
    <property type="match status" value="1"/>
</dbReference>
<evidence type="ECO:0000313" key="3">
    <source>
        <dbReference type="Proteomes" id="UP001201463"/>
    </source>
</evidence>